<proteinExistence type="predicted"/>
<dbReference type="EMBL" id="CAJVPY010008869">
    <property type="protein sequence ID" value="CAG8701689.1"/>
    <property type="molecule type" value="Genomic_DNA"/>
</dbReference>
<protein>
    <submittedName>
        <fullName evidence="3">20388_t:CDS:1</fullName>
    </submittedName>
</protein>
<reference evidence="3" key="1">
    <citation type="submission" date="2021-06" db="EMBL/GenBank/DDBJ databases">
        <authorList>
            <person name="Kallberg Y."/>
            <person name="Tangrot J."/>
            <person name="Rosling A."/>
        </authorList>
    </citation>
    <scope>NUCLEOTIDE SEQUENCE</scope>
    <source>
        <strain evidence="3">MA453B</strain>
    </source>
</reference>
<dbReference type="AlphaFoldDB" id="A0A9N9HRF0"/>
<feature type="region of interest" description="Disordered" evidence="1">
    <location>
        <begin position="167"/>
        <end position="190"/>
    </location>
</feature>
<keyword evidence="4" id="KW-1185">Reference proteome</keyword>
<organism evidence="3 4">
    <name type="scientific">Dentiscutata erythropus</name>
    <dbReference type="NCBI Taxonomy" id="1348616"/>
    <lineage>
        <taxon>Eukaryota</taxon>
        <taxon>Fungi</taxon>
        <taxon>Fungi incertae sedis</taxon>
        <taxon>Mucoromycota</taxon>
        <taxon>Glomeromycotina</taxon>
        <taxon>Glomeromycetes</taxon>
        <taxon>Diversisporales</taxon>
        <taxon>Gigasporaceae</taxon>
        <taxon>Dentiscutata</taxon>
    </lineage>
</organism>
<dbReference type="OrthoDB" id="71166at2759"/>
<name>A0A9N9HRF0_9GLOM</name>
<gene>
    <name evidence="3" type="ORF">DERYTH_LOCUS13027</name>
</gene>
<dbReference type="Pfam" id="PF03184">
    <property type="entry name" value="DDE_1"/>
    <property type="match status" value="1"/>
</dbReference>
<dbReference type="GO" id="GO:0003676">
    <property type="term" value="F:nucleic acid binding"/>
    <property type="evidence" value="ECO:0007669"/>
    <property type="project" value="InterPro"/>
</dbReference>
<dbReference type="InterPro" id="IPR004875">
    <property type="entry name" value="DDE_SF_endonuclease_dom"/>
</dbReference>
<comment type="caution">
    <text evidence="3">The sequence shown here is derived from an EMBL/GenBank/DDBJ whole genome shotgun (WGS) entry which is preliminary data.</text>
</comment>
<feature type="domain" description="DDE-1" evidence="2">
    <location>
        <begin position="85"/>
        <end position="147"/>
    </location>
</feature>
<dbReference type="Proteomes" id="UP000789405">
    <property type="component" value="Unassembled WGS sequence"/>
</dbReference>
<evidence type="ECO:0000259" key="2">
    <source>
        <dbReference type="Pfam" id="PF03184"/>
    </source>
</evidence>
<evidence type="ECO:0000256" key="1">
    <source>
        <dbReference type="SAM" id="MobiDB-lite"/>
    </source>
</evidence>
<accession>A0A9N9HRF0</accession>
<evidence type="ECO:0000313" key="4">
    <source>
        <dbReference type="Proteomes" id="UP000789405"/>
    </source>
</evidence>
<evidence type="ECO:0000313" key="3">
    <source>
        <dbReference type="EMBL" id="CAG8701689.1"/>
    </source>
</evidence>
<sequence>MAQAETKVVYPILEKELIEFVKKRREEKGTVITSIIIKKAKSLSETIDIRASEACSNTSSLESPEDISTPMWFDMPRDLTIDFKDAHHSHNYYDVTRALKAEGLDVLEIPRGTTSVLQPPDVSVNKPFKNEMRNLYLIQMVEDDMISDHLKAIVENHLNELPIEDTQAEESNHNDSEPDDDNEQNDNNLDYYDLDYYNENMMDIDYYGEIYCNETIEID</sequence>